<dbReference type="RefSeq" id="WP_056642945.1">
    <property type="nucleotide sequence ID" value="NZ_JBHUEJ010000003.1"/>
</dbReference>
<evidence type="ECO:0008006" key="4">
    <source>
        <dbReference type="Google" id="ProtNLM"/>
    </source>
</evidence>
<name>A0ABW4KR49_9BURK</name>
<protein>
    <recommendedName>
        <fullName evidence="4">DUF2946 domain-containing protein</fullName>
    </recommendedName>
</protein>
<proteinExistence type="predicted"/>
<dbReference type="EMBL" id="JBHUEJ010000003">
    <property type="protein sequence ID" value="MFD1709301.1"/>
    <property type="molecule type" value="Genomic_DNA"/>
</dbReference>
<comment type="caution">
    <text evidence="2">The sequence shown here is derived from an EMBL/GenBank/DDBJ whole genome shotgun (WGS) entry which is preliminary data.</text>
</comment>
<accession>A0ABW4KR49</accession>
<reference evidence="3" key="1">
    <citation type="journal article" date="2019" name="Int. J. Syst. Evol. Microbiol.">
        <title>The Global Catalogue of Microorganisms (GCM) 10K type strain sequencing project: providing services to taxonomists for standard genome sequencing and annotation.</title>
        <authorList>
            <consortium name="The Broad Institute Genomics Platform"/>
            <consortium name="The Broad Institute Genome Sequencing Center for Infectious Disease"/>
            <person name="Wu L."/>
            <person name="Ma J."/>
        </authorList>
    </citation>
    <scope>NUCLEOTIDE SEQUENCE [LARGE SCALE GENOMIC DNA]</scope>
    <source>
        <strain evidence="3">LMG 29247</strain>
    </source>
</reference>
<evidence type="ECO:0000313" key="3">
    <source>
        <dbReference type="Proteomes" id="UP001597304"/>
    </source>
</evidence>
<feature type="chain" id="PRO_5046636715" description="DUF2946 domain-containing protein" evidence="1">
    <location>
        <begin position="21"/>
        <end position="128"/>
    </location>
</feature>
<keyword evidence="3" id="KW-1185">Reference proteome</keyword>
<evidence type="ECO:0000256" key="1">
    <source>
        <dbReference type="SAM" id="SignalP"/>
    </source>
</evidence>
<organism evidence="2 3">
    <name type="scientific">Ottowia flava</name>
    <dbReference type="NCBI Taxonomy" id="2675430"/>
    <lineage>
        <taxon>Bacteria</taxon>
        <taxon>Pseudomonadati</taxon>
        <taxon>Pseudomonadota</taxon>
        <taxon>Betaproteobacteria</taxon>
        <taxon>Burkholderiales</taxon>
        <taxon>Comamonadaceae</taxon>
        <taxon>Ottowia</taxon>
    </lineage>
</organism>
<evidence type="ECO:0000313" key="2">
    <source>
        <dbReference type="EMBL" id="MFD1709301.1"/>
    </source>
</evidence>
<dbReference type="Proteomes" id="UP001597304">
    <property type="component" value="Unassembled WGS sequence"/>
</dbReference>
<feature type="signal peptide" evidence="1">
    <location>
        <begin position="1"/>
        <end position="20"/>
    </location>
</feature>
<gene>
    <name evidence="2" type="ORF">ACFSF0_01655</name>
</gene>
<keyword evidence="1" id="KW-0732">Signal</keyword>
<sequence>MRSKLLALLIALLPLQLCWAAVAPYAHKDARGAAHIAGVHGLEILQSQENPFDVGPVYEIALDSSQQTDASGADLDCGVCHSHNPAAPQPSLIAAIAAVHEFFGAIAFALKPPPAPLRPERPQWRALA</sequence>